<evidence type="ECO:0000256" key="1">
    <source>
        <dbReference type="SAM" id="MobiDB-lite"/>
    </source>
</evidence>
<accession>A0A067MEV5</accession>
<feature type="domain" description="GmrSD restriction endonucleases N-terminal" evidence="2">
    <location>
        <begin position="53"/>
        <end position="152"/>
    </location>
</feature>
<feature type="compositionally biased region" description="Polar residues" evidence="1">
    <location>
        <begin position="534"/>
        <end position="543"/>
    </location>
</feature>
<reference evidence="4" key="1">
    <citation type="journal article" date="2014" name="Proc. Natl. Acad. Sci. U.S.A.">
        <title>Extensive sampling of basidiomycete genomes demonstrates inadequacy of the white-rot/brown-rot paradigm for wood decay fungi.</title>
        <authorList>
            <person name="Riley R."/>
            <person name="Salamov A.A."/>
            <person name="Brown D.W."/>
            <person name="Nagy L.G."/>
            <person name="Floudas D."/>
            <person name="Held B.W."/>
            <person name="Levasseur A."/>
            <person name="Lombard V."/>
            <person name="Morin E."/>
            <person name="Otillar R."/>
            <person name="Lindquist E.A."/>
            <person name="Sun H."/>
            <person name="LaButti K.M."/>
            <person name="Schmutz J."/>
            <person name="Jabbour D."/>
            <person name="Luo H."/>
            <person name="Baker S.E."/>
            <person name="Pisabarro A.G."/>
            <person name="Walton J.D."/>
            <person name="Blanchette R.A."/>
            <person name="Henrissat B."/>
            <person name="Martin F."/>
            <person name="Cullen D."/>
            <person name="Hibbett D.S."/>
            <person name="Grigoriev I.V."/>
        </authorList>
    </citation>
    <scope>NUCLEOTIDE SEQUENCE [LARGE SCALE GENOMIC DNA]</scope>
    <source>
        <strain evidence="4">FD-172 SS1</strain>
    </source>
</reference>
<evidence type="ECO:0000313" key="4">
    <source>
        <dbReference type="Proteomes" id="UP000027195"/>
    </source>
</evidence>
<dbReference type="Proteomes" id="UP000027195">
    <property type="component" value="Unassembled WGS sequence"/>
</dbReference>
<feature type="compositionally biased region" description="Acidic residues" evidence="1">
    <location>
        <begin position="1"/>
        <end position="19"/>
    </location>
</feature>
<dbReference type="STRING" id="930990.A0A067MEV5"/>
<gene>
    <name evidence="3" type="ORF">BOTBODRAFT_190726</name>
</gene>
<proteinExistence type="predicted"/>
<dbReference type="InterPro" id="IPR004919">
    <property type="entry name" value="GmrSD_N"/>
</dbReference>
<dbReference type="PANTHER" id="PTHR39639:SF1">
    <property type="entry name" value="DUF262 DOMAIN-CONTAINING PROTEIN"/>
    <property type="match status" value="1"/>
</dbReference>
<keyword evidence="4" id="KW-1185">Reference proteome</keyword>
<dbReference type="HOGENOM" id="CLU_013023_2_0_1"/>
<feature type="compositionally biased region" description="Low complexity" evidence="1">
    <location>
        <begin position="366"/>
        <end position="383"/>
    </location>
</feature>
<evidence type="ECO:0000313" key="3">
    <source>
        <dbReference type="EMBL" id="KDQ10126.1"/>
    </source>
</evidence>
<dbReference type="AlphaFoldDB" id="A0A067MEV5"/>
<feature type="region of interest" description="Disordered" evidence="1">
    <location>
        <begin position="363"/>
        <end position="598"/>
    </location>
</feature>
<name>A0A067MEV5_BOTB1</name>
<dbReference type="OrthoDB" id="5419821at2759"/>
<dbReference type="PANTHER" id="PTHR39639">
    <property type="entry name" value="CHROMOSOME 16, WHOLE GENOME SHOTGUN SEQUENCE"/>
    <property type="match status" value="1"/>
</dbReference>
<dbReference type="EMBL" id="KL198071">
    <property type="protein sequence ID" value="KDQ10126.1"/>
    <property type="molecule type" value="Genomic_DNA"/>
</dbReference>
<dbReference type="Pfam" id="PF03235">
    <property type="entry name" value="GmrSD_N"/>
    <property type="match status" value="1"/>
</dbReference>
<evidence type="ECO:0000259" key="2">
    <source>
        <dbReference type="Pfam" id="PF03235"/>
    </source>
</evidence>
<feature type="region of interest" description="Disordered" evidence="1">
    <location>
        <begin position="1"/>
        <end position="34"/>
    </location>
</feature>
<organism evidence="3 4">
    <name type="scientific">Botryobasidium botryosum (strain FD-172 SS1)</name>
    <dbReference type="NCBI Taxonomy" id="930990"/>
    <lineage>
        <taxon>Eukaryota</taxon>
        <taxon>Fungi</taxon>
        <taxon>Dikarya</taxon>
        <taxon>Basidiomycota</taxon>
        <taxon>Agaricomycotina</taxon>
        <taxon>Agaricomycetes</taxon>
        <taxon>Cantharellales</taxon>
        <taxon>Botryobasidiaceae</taxon>
        <taxon>Botryobasidium</taxon>
    </lineage>
</organism>
<feature type="compositionally biased region" description="Basic residues" evidence="1">
    <location>
        <begin position="22"/>
        <end position="34"/>
    </location>
</feature>
<feature type="compositionally biased region" description="Basic and acidic residues" evidence="1">
    <location>
        <begin position="396"/>
        <end position="412"/>
    </location>
</feature>
<feature type="compositionally biased region" description="Low complexity" evidence="1">
    <location>
        <begin position="567"/>
        <end position="576"/>
    </location>
</feature>
<sequence>MADDNESSELSELSDDEELYNPRKKKTAPKPHSYKIKNMLKPPHTIQYSAESLYDMIHEGDIDLDPEYQRDVVWTEPKQIKLIDSMLRNFYMPPVIFRVVDVGDGNEKRICIDGKQRLTSIQRFMDGLIPHVDSITKKKYYFKGEGSGRQLLPPSYIKQLKHKQVVCIEYRELPDHYEREIFQRVQLGMALTPAERAQAISAPWADYIHDLLKHFFEGNNNLNDNVDWVSDRGKAFAVCSQMAFAIEKLPDYNACSMTVVEAWLQRSTPSESVKTTVHKVLHTFLSIARDPKDKRALQEPAVRVAPVEMIGIGLLIAHHRARLSQSELASAIIELRRYVRSLHTDIRSNSKVMKTIHQFVTTMVQGSSKSSTSSGARSRAANDSADRPKPAKKLKRDSSLSDSERPLAEVTRKMSASQPAPRQYPASQPPPQEYVAQTQPSNYPSSAPPPTKPRPRPYASQIAPPPPPASSSSSSQQQYSPQLPSRPAGGVPPNYTRVNALRAIQASHTRDNGPPPYPPPRRESMPSGRPYPNRSYSQTQDPRNNSASYNNPPPSPWSGQLRPRPPSAQQYSQQYPDEPSSSGLRFGRPQGPLSRDER</sequence>
<feature type="compositionally biased region" description="Low complexity" evidence="1">
    <location>
        <begin position="470"/>
        <end position="487"/>
    </location>
</feature>
<dbReference type="InParanoid" id="A0A067MEV5"/>
<protein>
    <recommendedName>
        <fullName evidence="2">GmrSD restriction endonucleases N-terminal domain-containing protein</fullName>
    </recommendedName>
</protein>